<gene>
    <name evidence="1" type="ORF">S01H1_11317</name>
</gene>
<feature type="non-terminal residue" evidence="1">
    <location>
        <position position="1"/>
    </location>
</feature>
<name>X0SBL3_9ZZZZ</name>
<evidence type="ECO:0000313" key="1">
    <source>
        <dbReference type="EMBL" id="GAF78414.1"/>
    </source>
</evidence>
<protein>
    <submittedName>
        <fullName evidence="1">Uncharacterized protein</fullName>
    </submittedName>
</protein>
<dbReference type="AlphaFoldDB" id="X0SBL3"/>
<sequence length="41" mass="4691">KNSVTFSAKPIESKEFINRMVEALGITINRRTKGKLHKMES</sequence>
<organism evidence="1">
    <name type="scientific">marine sediment metagenome</name>
    <dbReference type="NCBI Taxonomy" id="412755"/>
    <lineage>
        <taxon>unclassified sequences</taxon>
        <taxon>metagenomes</taxon>
        <taxon>ecological metagenomes</taxon>
    </lineage>
</organism>
<dbReference type="EMBL" id="BARS01005769">
    <property type="protein sequence ID" value="GAF78414.1"/>
    <property type="molecule type" value="Genomic_DNA"/>
</dbReference>
<reference evidence="1" key="1">
    <citation type="journal article" date="2014" name="Front. Microbiol.">
        <title>High frequency of phylogenetically diverse reductive dehalogenase-homologous genes in deep subseafloor sedimentary metagenomes.</title>
        <authorList>
            <person name="Kawai M."/>
            <person name="Futagami T."/>
            <person name="Toyoda A."/>
            <person name="Takaki Y."/>
            <person name="Nishi S."/>
            <person name="Hori S."/>
            <person name="Arai W."/>
            <person name="Tsubouchi T."/>
            <person name="Morono Y."/>
            <person name="Uchiyama I."/>
            <person name="Ito T."/>
            <person name="Fujiyama A."/>
            <person name="Inagaki F."/>
            <person name="Takami H."/>
        </authorList>
    </citation>
    <scope>NUCLEOTIDE SEQUENCE</scope>
    <source>
        <strain evidence="1">Expedition CK06-06</strain>
    </source>
</reference>
<proteinExistence type="predicted"/>
<accession>X0SBL3</accession>
<comment type="caution">
    <text evidence="1">The sequence shown here is derived from an EMBL/GenBank/DDBJ whole genome shotgun (WGS) entry which is preliminary data.</text>
</comment>